<evidence type="ECO:0000256" key="2">
    <source>
        <dbReference type="ARBA" id="ARBA00022670"/>
    </source>
</evidence>
<dbReference type="PROSITE" id="PS51892">
    <property type="entry name" value="SUBTILASE"/>
    <property type="match status" value="1"/>
</dbReference>
<dbReference type="EMBL" id="PGCJ01000088">
    <property type="protein sequence ID" value="PLW50806.1"/>
    <property type="molecule type" value="Genomic_DNA"/>
</dbReference>
<dbReference type="InterPro" id="IPR015500">
    <property type="entry name" value="Peptidase_S8_subtilisin-rel"/>
</dbReference>
<comment type="caution">
    <text evidence="10">The sequence shown here is derived from an EMBL/GenBank/DDBJ whole genome shotgun (WGS) entry which is preliminary data.</text>
</comment>
<dbReference type="Proteomes" id="UP000235388">
    <property type="component" value="Unassembled WGS sequence"/>
</dbReference>
<dbReference type="GO" id="GO:0005615">
    <property type="term" value="C:extracellular space"/>
    <property type="evidence" value="ECO:0007669"/>
    <property type="project" value="TreeGrafter"/>
</dbReference>
<proteinExistence type="inferred from homology"/>
<evidence type="ECO:0000256" key="5">
    <source>
        <dbReference type="PIRSR" id="PIRSR615500-1"/>
    </source>
</evidence>
<keyword evidence="8" id="KW-0732">Signal</keyword>
<dbReference type="OrthoDB" id="3229693at2759"/>
<evidence type="ECO:0000313" key="11">
    <source>
        <dbReference type="Proteomes" id="UP000235388"/>
    </source>
</evidence>
<dbReference type="InterPro" id="IPR050131">
    <property type="entry name" value="Peptidase_S8_subtilisin-like"/>
</dbReference>
<dbReference type="AlphaFoldDB" id="A0A2N5VLH5"/>
<evidence type="ECO:0000256" key="6">
    <source>
        <dbReference type="PROSITE-ProRule" id="PRU01240"/>
    </source>
</evidence>
<feature type="region of interest" description="Disordered" evidence="7">
    <location>
        <begin position="543"/>
        <end position="586"/>
    </location>
</feature>
<accession>A0A2N5VLH5</accession>
<dbReference type="PRINTS" id="PR00723">
    <property type="entry name" value="SUBTILISIN"/>
</dbReference>
<dbReference type="GO" id="GO:0004252">
    <property type="term" value="F:serine-type endopeptidase activity"/>
    <property type="evidence" value="ECO:0007669"/>
    <property type="project" value="UniProtKB-UniRule"/>
</dbReference>
<dbReference type="PANTHER" id="PTHR43806:SF66">
    <property type="entry name" value="SERIN ENDOPEPTIDASE"/>
    <property type="match status" value="1"/>
</dbReference>
<organism evidence="10 11">
    <name type="scientific">Puccinia coronata f. sp. avenae</name>
    <dbReference type="NCBI Taxonomy" id="200324"/>
    <lineage>
        <taxon>Eukaryota</taxon>
        <taxon>Fungi</taxon>
        <taxon>Dikarya</taxon>
        <taxon>Basidiomycota</taxon>
        <taxon>Pucciniomycotina</taxon>
        <taxon>Pucciniomycetes</taxon>
        <taxon>Pucciniales</taxon>
        <taxon>Pucciniaceae</taxon>
        <taxon>Puccinia</taxon>
    </lineage>
</organism>
<dbReference type="PANTHER" id="PTHR43806">
    <property type="entry name" value="PEPTIDASE S8"/>
    <property type="match status" value="1"/>
</dbReference>
<evidence type="ECO:0000256" key="4">
    <source>
        <dbReference type="ARBA" id="ARBA00022825"/>
    </source>
</evidence>
<dbReference type="Gene3D" id="3.40.50.200">
    <property type="entry name" value="Peptidase S8/S53 domain"/>
    <property type="match status" value="2"/>
</dbReference>
<dbReference type="InterPro" id="IPR036852">
    <property type="entry name" value="Peptidase_S8/S53_dom_sf"/>
</dbReference>
<sequence>MLPLLWIARLITTLVITDLTQTYRRQEAISFLPNRYLVSLKRDESISLEDLTIHCTLMYLEDFVHVEISQVQRISRASTFDERVIDTPIDSTPSLYPPQVQTRITELHNMGVYGQGVKVALSDTGVDCSHPALGNGFGPGFKIGFGKDLAIDESKDDEEGGGESTNPQARGNRKAQPRKIDEGPCTHCPGSSHGTHAAGIVAASDIGFGFIGVAPNVTLGVYQGQLLSVMNNLVQNKGSIIVVAAANDGEEGLFHASIPASARMPFHLSTNAISVGSVEAQAIIATKFKASTGKELMLYQTSAFNLSDYMVLVRQGTCPFFVKALNVVAKGAKHNLFHMNSTSILPSPEKIFIPSHPACLYCYSQYGPSFDFDSPQPAVAGVGGNVVSMSSQCRHCIIPGADPPVPLHVLATIPMEEGGYASLSGTSMATPQIAGVAALILSARGKNFTGITMRSRLATTTKLLNRVRSPSIDSAIHQGGGLIDAFCAVWTNTTVLVPSLVLNDTVSFRGKQEFTMFNNGTSMVNYILTHRPAVTLQTFSPQTKYRQPDLNPSSSNQSATAQTSPQKFSVMPGSSQVVKVNFSPPK</sequence>
<comment type="similarity">
    <text evidence="1 6">Belongs to the peptidase S8 family.</text>
</comment>
<feature type="active site" description="Charge relay system" evidence="5 6">
    <location>
        <position position="123"/>
    </location>
</feature>
<keyword evidence="11" id="KW-1185">Reference proteome</keyword>
<feature type="signal peptide" evidence="8">
    <location>
        <begin position="1"/>
        <end position="22"/>
    </location>
</feature>
<dbReference type="InterPro" id="IPR000209">
    <property type="entry name" value="Peptidase_S8/S53_dom"/>
</dbReference>
<feature type="compositionally biased region" description="Low complexity" evidence="7">
    <location>
        <begin position="551"/>
        <end position="565"/>
    </location>
</feature>
<evidence type="ECO:0000256" key="3">
    <source>
        <dbReference type="ARBA" id="ARBA00022801"/>
    </source>
</evidence>
<evidence type="ECO:0000256" key="7">
    <source>
        <dbReference type="SAM" id="MobiDB-lite"/>
    </source>
</evidence>
<dbReference type="Pfam" id="PF00082">
    <property type="entry name" value="Peptidase_S8"/>
    <property type="match status" value="2"/>
</dbReference>
<feature type="domain" description="Peptidase S8/S53" evidence="9">
    <location>
        <begin position="114"/>
        <end position="224"/>
    </location>
</feature>
<feature type="domain" description="Peptidase S8/S53" evidence="9">
    <location>
        <begin position="233"/>
        <end position="462"/>
    </location>
</feature>
<evidence type="ECO:0000256" key="1">
    <source>
        <dbReference type="ARBA" id="ARBA00011073"/>
    </source>
</evidence>
<feature type="active site" description="Charge relay system" evidence="5 6">
    <location>
        <position position="193"/>
    </location>
</feature>
<keyword evidence="3 6" id="KW-0378">Hydrolase</keyword>
<gene>
    <name evidence="10" type="ORF">PCANC_14296</name>
</gene>
<dbReference type="STRING" id="200324.A0A2N5VLH5"/>
<keyword evidence="4 6" id="KW-0720">Serine protease</keyword>
<evidence type="ECO:0000256" key="8">
    <source>
        <dbReference type="SAM" id="SignalP"/>
    </source>
</evidence>
<evidence type="ECO:0000313" key="10">
    <source>
        <dbReference type="EMBL" id="PLW50806.1"/>
    </source>
</evidence>
<feature type="chain" id="PRO_5014963455" description="Peptidase S8/S53 domain-containing protein" evidence="8">
    <location>
        <begin position="23"/>
        <end position="586"/>
    </location>
</feature>
<dbReference type="GO" id="GO:0006508">
    <property type="term" value="P:proteolysis"/>
    <property type="evidence" value="ECO:0007669"/>
    <property type="project" value="UniProtKB-KW"/>
</dbReference>
<evidence type="ECO:0000259" key="9">
    <source>
        <dbReference type="Pfam" id="PF00082"/>
    </source>
</evidence>
<dbReference type="PROSITE" id="PS00138">
    <property type="entry name" value="SUBTILASE_SER"/>
    <property type="match status" value="1"/>
</dbReference>
<name>A0A2N5VLH5_9BASI</name>
<keyword evidence="2 6" id="KW-0645">Protease</keyword>
<feature type="active site" description="Charge relay system" evidence="5 6">
    <location>
        <position position="427"/>
    </location>
</feature>
<reference evidence="10 11" key="1">
    <citation type="submission" date="2017-11" db="EMBL/GenBank/DDBJ databases">
        <title>De novo assembly and phasing of dikaryotic genomes from two isolates of Puccinia coronata f. sp. avenae, the causal agent of oat crown rust.</title>
        <authorList>
            <person name="Miller M.E."/>
            <person name="Zhang Y."/>
            <person name="Omidvar V."/>
            <person name="Sperschneider J."/>
            <person name="Schwessinger B."/>
            <person name="Raley C."/>
            <person name="Palmer J.M."/>
            <person name="Garnica D."/>
            <person name="Upadhyaya N."/>
            <person name="Rathjen J."/>
            <person name="Taylor J.M."/>
            <person name="Park R.F."/>
            <person name="Dodds P.N."/>
            <person name="Hirsch C.D."/>
            <person name="Kianian S.F."/>
            <person name="Figueroa M."/>
        </authorList>
    </citation>
    <scope>NUCLEOTIDE SEQUENCE [LARGE SCALE GENOMIC DNA]</scope>
    <source>
        <strain evidence="10">12NC29</strain>
    </source>
</reference>
<protein>
    <recommendedName>
        <fullName evidence="9">Peptidase S8/S53 domain-containing protein</fullName>
    </recommendedName>
</protein>
<dbReference type="SUPFAM" id="SSF52743">
    <property type="entry name" value="Subtilisin-like"/>
    <property type="match status" value="1"/>
</dbReference>
<feature type="region of interest" description="Disordered" evidence="7">
    <location>
        <begin position="152"/>
        <end position="188"/>
    </location>
</feature>
<dbReference type="InterPro" id="IPR023828">
    <property type="entry name" value="Peptidase_S8_Ser-AS"/>
</dbReference>